<dbReference type="Proteomes" id="UP000516148">
    <property type="component" value="Chromosome"/>
</dbReference>
<dbReference type="InterPro" id="IPR014956">
    <property type="entry name" value="ParBc_2"/>
</dbReference>
<reference evidence="1 2" key="1">
    <citation type="submission" date="2020-09" db="EMBL/GenBank/DDBJ databases">
        <title>Sphingomonas sp., a new species isolated from pork steak.</title>
        <authorList>
            <person name="Heidler von Heilborn D."/>
        </authorList>
    </citation>
    <scope>NUCLEOTIDE SEQUENCE [LARGE SCALE GENOMIC DNA]</scope>
    <source>
        <strain evidence="2">S8-3T</strain>
    </source>
</reference>
<dbReference type="InterPro" id="IPR036086">
    <property type="entry name" value="ParB/Sulfiredoxin_sf"/>
</dbReference>
<dbReference type="Gene3D" id="3.90.1530.10">
    <property type="entry name" value="Conserved hypothetical protein from pyrococcus furiosus pfu- 392566-001, ParB domain"/>
    <property type="match status" value="1"/>
</dbReference>
<dbReference type="KEGG" id="spap:H3Z74_02160"/>
<dbReference type="SUPFAM" id="SSF110849">
    <property type="entry name" value="ParB/Sulfiredoxin"/>
    <property type="match status" value="1"/>
</dbReference>
<sequence length="205" mass="23267">MIQDPEPLLHPRAIADLRPTQITVGLREVERKRQEWRQRADREGPDYLGRHMLPVVLGPKDRAYLIDNHHLALALHLEGVKHVLVHVIADLSALARPAFITFMDNRNWLHPFDAKGIRQDYDDIPKKVTDLTDDPYRSLAGALRRAGGYAKVDTPYAEFLWADFLRRRIKPGHLESHFGQALSDALAFANGHDTAHLPGWAGTND</sequence>
<dbReference type="CDD" id="cd16390">
    <property type="entry name" value="ParB_N_Srx_like"/>
    <property type="match status" value="1"/>
</dbReference>
<proteinExistence type="predicted"/>
<dbReference type="AlphaFoldDB" id="A0A7H0LK74"/>
<protein>
    <submittedName>
        <fullName evidence="1">Chromosome partitioning protein ParB</fullName>
    </submittedName>
</protein>
<accession>A0A7H0LK74</accession>
<name>A0A7H0LK74_9SPHN</name>
<dbReference type="EMBL" id="CP061038">
    <property type="protein sequence ID" value="QNQ10077.1"/>
    <property type="molecule type" value="Genomic_DNA"/>
</dbReference>
<dbReference type="Gene3D" id="1.10.8.10">
    <property type="entry name" value="DNA helicase RuvA subunit, C-terminal domain"/>
    <property type="match status" value="1"/>
</dbReference>
<gene>
    <name evidence="1" type="ORF">H3Z74_02160</name>
</gene>
<dbReference type="RefSeq" id="WP_187762382.1">
    <property type="nucleotide sequence ID" value="NZ_CP061038.1"/>
</dbReference>
<dbReference type="InterPro" id="IPR016932">
    <property type="entry name" value="UCP029669"/>
</dbReference>
<dbReference type="Pfam" id="PF08857">
    <property type="entry name" value="ParBc_2"/>
    <property type="match status" value="1"/>
</dbReference>
<organism evidence="1 2">
    <name type="scientific">Sphingomonas alpina</name>
    <dbReference type="NCBI Taxonomy" id="653931"/>
    <lineage>
        <taxon>Bacteria</taxon>
        <taxon>Pseudomonadati</taxon>
        <taxon>Pseudomonadota</taxon>
        <taxon>Alphaproteobacteria</taxon>
        <taxon>Sphingomonadales</taxon>
        <taxon>Sphingomonadaceae</taxon>
        <taxon>Sphingomonas</taxon>
    </lineage>
</organism>
<evidence type="ECO:0000313" key="2">
    <source>
        <dbReference type="Proteomes" id="UP000516148"/>
    </source>
</evidence>
<dbReference type="PIRSF" id="PIRSF029669">
    <property type="entry name" value="UCP029669"/>
    <property type="match status" value="1"/>
</dbReference>
<evidence type="ECO:0000313" key="1">
    <source>
        <dbReference type="EMBL" id="QNQ10077.1"/>
    </source>
</evidence>
<keyword evidence="2" id="KW-1185">Reference proteome</keyword>